<evidence type="ECO:0000313" key="2">
    <source>
        <dbReference type="Proteomes" id="UP000186817"/>
    </source>
</evidence>
<evidence type="ECO:0000313" key="1">
    <source>
        <dbReference type="EMBL" id="OLP74476.1"/>
    </source>
</evidence>
<sequence>MQGTEDLDVRVAFADIRQTDGNFHASIAKNTSHRFGMECIDPQDGDLREHVLVNLDCDIILPPSFAESVLSKFTSPTLQLLCCRGSQPATTGRIAIRASAYAEINGHDQEPGILGSGYQDVDLCGRVKLAPFAHDGSMVQEEQKVADLLDRQEAKEPAVAGWALPNTSHDYATWKDDRQLAKIQWVHNPDNLSWYDMNQSNRKAMLDKRGLPAPWAWKRNWQFSQLGWPFMELPREYLQPSTRSPGGEGSRTFCVTVFRHRNEKLGIRLEAVSGPGHRSAARIHRIFQDGLIDRWNRMQESNGLQGWAVQVDDVIVGLNGQHEFSTSSWELQTATTVNLLIMRGLSLKLS</sequence>
<dbReference type="SUPFAM" id="SSF50156">
    <property type="entry name" value="PDZ domain-like"/>
    <property type="match status" value="1"/>
</dbReference>
<proteinExistence type="predicted"/>
<dbReference type="SUPFAM" id="SSF53448">
    <property type="entry name" value="Nucleotide-diphospho-sugar transferases"/>
    <property type="match status" value="1"/>
</dbReference>
<dbReference type="InterPro" id="IPR036034">
    <property type="entry name" value="PDZ_sf"/>
</dbReference>
<dbReference type="AlphaFoldDB" id="A0A1Q9BUZ2"/>
<protein>
    <submittedName>
        <fullName evidence="1">Uncharacterized protein</fullName>
    </submittedName>
</protein>
<accession>A0A1Q9BUZ2</accession>
<name>A0A1Q9BUZ2_SYMMI</name>
<dbReference type="OrthoDB" id="409314at2759"/>
<dbReference type="InterPro" id="IPR029044">
    <property type="entry name" value="Nucleotide-diphossugar_trans"/>
</dbReference>
<dbReference type="EMBL" id="LSRX01003667">
    <property type="protein sequence ID" value="OLP74476.1"/>
    <property type="molecule type" value="Genomic_DNA"/>
</dbReference>
<comment type="caution">
    <text evidence="1">The sequence shown here is derived from an EMBL/GenBank/DDBJ whole genome shotgun (WGS) entry which is preliminary data.</text>
</comment>
<keyword evidence="2" id="KW-1185">Reference proteome</keyword>
<reference evidence="1 2" key="1">
    <citation type="submission" date="2016-02" db="EMBL/GenBank/DDBJ databases">
        <title>Genome analysis of coral dinoflagellate symbionts highlights evolutionary adaptations to a symbiotic lifestyle.</title>
        <authorList>
            <person name="Aranda M."/>
            <person name="Li Y."/>
            <person name="Liew Y.J."/>
            <person name="Baumgarten S."/>
            <person name="Simakov O."/>
            <person name="Wilson M."/>
            <person name="Piel J."/>
            <person name="Ashoor H."/>
            <person name="Bougouffa S."/>
            <person name="Bajic V.B."/>
            <person name="Ryu T."/>
            <person name="Ravasi T."/>
            <person name="Bayer T."/>
            <person name="Micklem G."/>
            <person name="Kim H."/>
            <person name="Bhak J."/>
            <person name="Lajeunesse T.C."/>
            <person name="Voolstra C.R."/>
        </authorList>
    </citation>
    <scope>NUCLEOTIDE SEQUENCE [LARGE SCALE GENOMIC DNA]</scope>
    <source>
        <strain evidence="1 2">CCMP2467</strain>
    </source>
</reference>
<dbReference type="Proteomes" id="UP000186817">
    <property type="component" value="Unassembled WGS sequence"/>
</dbReference>
<organism evidence="1 2">
    <name type="scientific">Symbiodinium microadriaticum</name>
    <name type="common">Dinoflagellate</name>
    <name type="synonym">Zooxanthella microadriatica</name>
    <dbReference type="NCBI Taxonomy" id="2951"/>
    <lineage>
        <taxon>Eukaryota</taxon>
        <taxon>Sar</taxon>
        <taxon>Alveolata</taxon>
        <taxon>Dinophyceae</taxon>
        <taxon>Suessiales</taxon>
        <taxon>Symbiodiniaceae</taxon>
        <taxon>Symbiodinium</taxon>
    </lineage>
</organism>
<gene>
    <name evidence="1" type="ORF">AK812_SmicGene45971</name>
</gene>